<name>A0AAF0K8Y2_AGRTU</name>
<reference evidence="1" key="2">
    <citation type="submission" date="2023-04" db="EMBL/GenBank/DDBJ databases">
        <title>Complete genome sequence of Agrobacterium salinitolerans CFBP5506.</title>
        <authorList>
            <person name="Yen H.-C."/>
            <person name="Yan X.-H."/>
            <person name="Lai E.-M."/>
            <person name="Kuo C.-H."/>
        </authorList>
    </citation>
    <scope>NUCLEOTIDE SEQUENCE</scope>
    <source>
        <strain evidence="1">CFBP5506</strain>
    </source>
</reference>
<gene>
    <name evidence="1" type="ORF">CFBP5506_14320</name>
</gene>
<proteinExistence type="predicted"/>
<dbReference type="Proteomes" id="UP000305410">
    <property type="component" value="Chromosome Linear"/>
</dbReference>
<dbReference type="RefSeq" id="WP_136903049.1">
    <property type="nucleotide sequence ID" value="NZ_CP122963.1"/>
</dbReference>
<dbReference type="AlphaFoldDB" id="A0AAF0K8Y2"/>
<reference evidence="1" key="1">
    <citation type="submission" date="2019-04" db="EMBL/GenBank/DDBJ databases">
        <authorList>
            <person name="Chiang H.-Y."/>
            <person name="Huang Y.-Y."/>
            <person name="Chou L."/>
            <person name="Lai E.-M."/>
            <person name="Kuo C.-H."/>
        </authorList>
    </citation>
    <scope>NUCLEOTIDE SEQUENCE</scope>
    <source>
        <strain evidence="1">CFBP5506</strain>
    </source>
</reference>
<dbReference type="EMBL" id="CP122963">
    <property type="protein sequence ID" value="WGM60862.1"/>
    <property type="molecule type" value="Genomic_DNA"/>
</dbReference>
<protein>
    <recommendedName>
        <fullName evidence="3">HAD family hydrolase</fullName>
    </recommendedName>
</protein>
<dbReference type="InterPro" id="IPR036412">
    <property type="entry name" value="HAD-like_sf"/>
</dbReference>
<evidence type="ECO:0008006" key="3">
    <source>
        <dbReference type="Google" id="ProtNLM"/>
    </source>
</evidence>
<dbReference type="Gene3D" id="3.40.50.1000">
    <property type="entry name" value="HAD superfamily/HAD-like"/>
    <property type="match status" value="1"/>
</dbReference>
<dbReference type="Gene3D" id="1.10.150.400">
    <property type="match status" value="1"/>
</dbReference>
<accession>A0AAF0K8Y2</accession>
<sequence>MYDLVTFDIFDTLVHRKLRAPVDVFEAVRIAALQNNIALLNHDILASFSHQRMQAEKEARDIFAAASNAEGEINLDEIYHRYEVLSGCGSELRQLLQTKELELEKIFLFTSKKGLEIFDELRKKTKKIAFISDMYLPSSWLRETLEEKGFPNLRDIPVFVSGELRKSKHSGWMYPEVRARLNIPQDANWLHVGDNEWSDVKQAEKYSIQICWADWAKVDNQRLLCARARSDYMVNSLIEFLATPQSQQFVPEDDYERVGYRTFGPLIFGFMLWLCAKILESKVERVAFVARDGWLPHQLFENLKKDVGLEHITSSYVHFSRRVGHQFGIREWDTEKTWAPFAGKVSRPIEYSLETVGYDVRTIPHLLDQFGLTGSGPILHDKIRAGRDMLATTFEIGLKAASDRRRKFRPYFDRHFFPGVKTALVDIGWNGNIQRYLLGTLDQSYSKEDFIGLYLGLHSSATTNRDLGFSMQGWLSHYGNQPDIQEYLQSGGVELLEFALTADHGTTLGYEMTDNGEIVPKLEDILPEERDYREKAMRVQQGIKKFVEDNRYLLKIYSAAVISSPAWAAPFQRLVTNPQQDELDLLAGLSHSDTAGVTSTRLVLAARQPDNIRKSKRQMRLARDNAFWKVAFDRLNK</sequence>
<evidence type="ECO:0000313" key="2">
    <source>
        <dbReference type="Proteomes" id="UP000305410"/>
    </source>
</evidence>
<dbReference type="InterPro" id="IPR023214">
    <property type="entry name" value="HAD_sf"/>
</dbReference>
<organism evidence="1 2">
    <name type="scientific">Agrobacterium tumefaciens</name>
    <dbReference type="NCBI Taxonomy" id="358"/>
    <lineage>
        <taxon>Bacteria</taxon>
        <taxon>Pseudomonadati</taxon>
        <taxon>Pseudomonadota</taxon>
        <taxon>Alphaproteobacteria</taxon>
        <taxon>Hyphomicrobiales</taxon>
        <taxon>Rhizobiaceae</taxon>
        <taxon>Rhizobium/Agrobacterium group</taxon>
        <taxon>Agrobacterium</taxon>
        <taxon>Agrobacterium tumefaciens complex</taxon>
    </lineage>
</organism>
<evidence type="ECO:0000313" key="1">
    <source>
        <dbReference type="EMBL" id="WGM60862.1"/>
    </source>
</evidence>
<dbReference type="SUPFAM" id="SSF56784">
    <property type="entry name" value="HAD-like"/>
    <property type="match status" value="1"/>
</dbReference>